<evidence type="ECO:0000313" key="1">
    <source>
        <dbReference type="EMBL" id="MFC5007915.1"/>
    </source>
</evidence>
<organism evidence="1 2">
    <name type="scientific">Dactylosporangium cerinum</name>
    <dbReference type="NCBI Taxonomy" id="1434730"/>
    <lineage>
        <taxon>Bacteria</taxon>
        <taxon>Bacillati</taxon>
        <taxon>Actinomycetota</taxon>
        <taxon>Actinomycetes</taxon>
        <taxon>Micromonosporales</taxon>
        <taxon>Micromonosporaceae</taxon>
        <taxon>Dactylosporangium</taxon>
    </lineage>
</organism>
<dbReference type="RefSeq" id="WP_380128558.1">
    <property type="nucleotide sequence ID" value="NZ_JBHSIU010000130.1"/>
</dbReference>
<protein>
    <submittedName>
        <fullName evidence="1">Uncharacterized protein</fullName>
    </submittedName>
</protein>
<proteinExistence type="predicted"/>
<evidence type="ECO:0000313" key="2">
    <source>
        <dbReference type="Proteomes" id="UP001595912"/>
    </source>
</evidence>
<sequence>MEQIWFDGTPAEALAAIGAVVRSGALDAAAARQRLALEPQSRAVGPELWTVAATAVGDRTRLYWRPGPDVPDGTYLFGTVIPPERIAAVTGWLDTAWNAAAAVHVVEGPAVVTPGFPLDDLRDLDTPLGLLFPEEPAEPAVLAVVTDPAELAAMRLDTMTGTFTGDDCRCLADLTLELRDAGGHLLGAGHLHGHGSVSWEPDRFHNPGRLDDPFAVLLRLMRWGVRGQIRLWYFMLADVMRPELPLRGEAGSPPPTGAGPAALLDWLGSLRVPRDSLRGAGVQGRRLLAAYPAGDVIAAAAADPSPHRLLGAMNWAMYQPDDLPMARALAPAVRRLL</sequence>
<comment type="caution">
    <text evidence="1">The sequence shown here is derived from an EMBL/GenBank/DDBJ whole genome shotgun (WGS) entry which is preliminary data.</text>
</comment>
<reference evidence="2" key="1">
    <citation type="journal article" date="2019" name="Int. J. Syst. Evol. Microbiol.">
        <title>The Global Catalogue of Microorganisms (GCM) 10K type strain sequencing project: providing services to taxonomists for standard genome sequencing and annotation.</title>
        <authorList>
            <consortium name="The Broad Institute Genomics Platform"/>
            <consortium name="The Broad Institute Genome Sequencing Center for Infectious Disease"/>
            <person name="Wu L."/>
            <person name="Ma J."/>
        </authorList>
    </citation>
    <scope>NUCLEOTIDE SEQUENCE [LARGE SCALE GENOMIC DNA]</scope>
    <source>
        <strain evidence="2">CGMCC 4.7152</strain>
    </source>
</reference>
<accession>A0ABV9WJV5</accession>
<gene>
    <name evidence="1" type="ORF">ACFPIJ_60160</name>
</gene>
<name>A0ABV9WJV5_9ACTN</name>
<keyword evidence="2" id="KW-1185">Reference proteome</keyword>
<dbReference type="EMBL" id="JBHSIU010000130">
    <property type="protein sequence ID" value="MFC5007915.1"/>
    <property type="molecule type" value="Genomic_DNA"/>
</dbReference>
<dbReference type="Proteomes" id="UP001595912">
    <property type="component" value="Unassembled WGS sequence"/>
</dbReference>